<dbReference type="Gene3D" id="3.90.550.10">
    <property type="entry name" value="Spore Coat Polysaccharide Biosynthesis Protein SpsA, Chain A"/>
    <property type="match status" value="1"/>
</dbReference>
<comment type="caution">
    <text evidence="10">The sequence shown here is derived from an EMBL/GenBank/DDBJ whole genome shotgun (WGS) entry which is preliminary data.</text>
</comment>
<dbReference type="InterPro" id="IPR025877">
    <property type="entry name" value="MobA-like_NTP_Trfase"/>
</dbReference>
<comment type="catalytic activity">
    <reaction evidence="7">
        <text>N-acetyl-alpha-D-glucosamine 1-phosphate + UTP + H(+) = UDP-N-acetyl-alpha-D-glucosamine + diphosphate</text>
        <dbReference type="Rhea" id="RHEA:13509"/>
        <dbReference type="ChEBI" id="CHEBI:15378"/>
        <dbReference type="ChEBI" id="CHEBI:33019"/>
        <dbReference type="ChEBI" id="CHEBI:46398"/>
        <dbReference type="ChEBI" id="CHEBI:57705"/>
        <dbReference type="ChEBI" id="CHEBI:57776"/>
        <dbReference type="EC" id="2.7.7.23"/>
    </reaction>
</comment>
<dbReference type="SUPFAM" id="SSF53448">
    <property type="entry name" value="Nucleotide-diphospho-sugar transferases"/>
    <property type="match status" value="1"/>
</dbReference>
<dbReference type="GO" id="GO:0019134">
    <property type="term" value="F:glucosamine-1-phosphate N-acetyltransferase activity"/>
    <property type="evidence" value="ECO:0007669"/>
    <property type="project" value="UniProtKB-EC"/>
</dbReference>
<evidence type="ECO:0000256" key="7">
    <source>
        <dbReference type="ARBA" id="ARBA00048493"/>
    </source>
</evidence>
<dbReference type="Proteomes" id="UP000177230">
    <property type="component" value="Unassembled WGS sequence"/>
</dbReference>
<evidence type="ECO:0000256" key="1">
    <source>
        <dbReference type="ARBA" id="ARBA00007707"/>
    </source>
</evidence>
<dbReference type="GO" id="GO:0003977">
    <property type="term" value="F:UDP-N-acetylglucosamine diphosphorylase activity"/>
    <property type="evidence" value="ECO:0007669"/>
    <property type="project" value="UniProtKB-EC"/>
</dbReference>
<keyword evidence="5" id="KW-0012">Acyltransferase</keyword>
<keyword evidence="3" id="KW-0808">Transferase</keyword>
<proteinExistence type="inferred from homology"/>
<evidence type="ECO:0000256" key="2">
    <source>
        <dbReference type="ARBA" id="ARBA00007947"/>
    </source>
</evidence>
<name>A0A1F5REM2_9BACT</name>
<organism evidence="10 11">
    <name type="scientific">Candidatus Edwardsbacteria bacterium GWF2_54_11</name>
    <dbReference type="NCBI Taxonomy" id="1817851"/>
    <lineage>
        <taxon>Bacteria</taxon>
        <taxon>Candidatus Edwardsiibacteriota</taxon>
    </lineage>
</organism>
<keyword evidence="4" id="KW-0548">Nucleotidyltransferase</keyword>
<dbReference type="PANTHER" id="PTHR43584:SF3">
    <property type="entry name" value="BIFUNCTIONAL PROTEIN GLMU"/>
    <property type="match status" value="1"/>
</dbReference>
<comment type="catalytic activity">
    <reaction evidence="6">
        <text>alpha-D-glucosamine 1-phosphate + acetyl-CoA = N-acetyl-alpha-D-glucosamine 1-phosphate + CoA + H(+)</text>
        <dbReference type="Rhea" id="RHEA:13725"/>
        <dbReference type="ChEBI" id="CHEBI:15378"/>
        <dbReference type="ChEBI" id="CHEBI:57287"/>
        <dbReference type="ChEBI" id="CHEBI:57288"/>
        <dbReference type="ChEBI" id="CHEBI:57776"/>
        <dbReference type="ChEBI" id="CHEBI:58516"/>
        <dbReference type="EC" id="2.3.1.157"/>
    </reaction>
</comment>
<dbReference type="PANTHER" id="PTHR43584">
    <property type="entry name" value="NUCLEOTIDYL TRANSFERASE"/>
    <property type="match status" value="1"/>
</dbReference>
<feature type="domain" description="MobA-like NTP transferase" evidence="9">
    <location>
        <begin position="7"/>
        <end position="134"/>
    </location>
</feature>
<gene>
    <name evidence="10" type="ORF">A2024_11990</name>
</gene>
<comment type="similarity">
    <text evidence="2">In the N-terminal section; belongs to the N-acetylglucosamine-1-phosphate uridyltransferase family.</text>
</comment>
<comment type="function">
    <text evidence="8">Catalyzes the last two sequential reactions in the de novo biosynthetic pathway for UDP-N-acetylglucosamine (UDP-GlcNAc). The C-terminal domain catalyzes the transfer of acetyl group from acetyl coenzyme A to glucosamine-1-phosphate (GlcN-1-P) to produce N-acetylglucosamine-1-phosphate (GlcNAc-1-P), which is converted into UDP-GlcNAc by the transfer of uridine 5-monophosphate (from uridine 5-triphosphate), a reaction catalyzed by the N-terminal domain.</text>
</comment>
<dbReference type="AlphaFoldDB" id="A0A1F5REM2"/>
<evidence type="ECO:0000313" key="11">
    <source>
        <dbReference type="Proteomes" id="UP000177230"/>
    </source>
</evidence>
<evidence type="ECO:0000313" key="10">
    <source>
        <dbReference type="EMBL" id="OGF12940.1"/>
    </source>
</evidence>
<protein>
    <recommendedName>
        <fullName evidence="9">MobA-like NTP transferase domain-containing protein</fullName>
    </recommendedName>
</protein>
<dbReference type="CDD" id="cd02540">
    <property type="entry name" value="GT2_GlmU_N_bac"/>
    <property type="match status" value="1"/>
</dbReference>
<evidence type="ECO:0000256" key="3">
    <source>
        <dbReference type="ARBA" id="ARBA00022679"/>
    </source>
</evidence>
<dbReference type="InterPro" id="IPR050065">
    <property type="entry name" value="GlmU-like"/>
</dbReference>
<dbReference type="InterPro" id="IPR029044">
    <property type="entry name" value="Nucleotide-diphossugar_trans"/>
</dbReference>
<comment type="similarity">
    <text evidence="1">In the C-terminal section; belongs to the transferase hexapeptide repeat family.</text>
</comment>
<accession>A0A1F5REM2</accession>
<evidence type="ECO:0000259" key="9">
    <source>
        <dbReference type="Pfam" id="PF12804"/>
    </source>
</evidence>
<evidence type="ECO:0000256" key="4">
    <source>
        <dbReference type="ARBA" id="ARBA00022695"/>
    </source>
</evidence>
<evidence type="ECO:0000256" key="5">
    <source>
        <dbReference type="ARBA" id="ARBA00023315"/>
    </source>
</evidence>
<reference evidence="10 11" key="1">
    <citation type="journal article" date="2016" name="Nat. Commun.">
        <title>Thousands of microbial genomes shed light on interconnected biogeochemical processes in an aquifer system.</title>
        <authorList>
            <person name="Anantharaman K."/>
            <person name="Brown C.T."/>
            <person name="Hug L.A."/>
            <person name="Sharon I."/>
            <person name="Castelle C.J."/>
            <person name="Probst A.J."/>
            <person name="Thomas B.C."/>
            <person name="Singh A."/>
            <person name="Wilkins M.J."/>
            <person name="Karaoz U."/>
            <person name="Brodie E.L."/>
            <person name="Williams K.H."/>
            <person name="Hubbard S.S."/>
            <person name="Banfield J.F."/>
        </authorList>
    </citation>
    <scope>NUCLEOTIDE SEQUENCE [LARGE SCALE GENOMIC DNA]</scope>
</reference>
<evidence type="ECO:0000256" key="8">
    <source>
        <dbReference type="ARBA" id="ARBA00049628"/>
    </source>
</evidence>
<dbReference type="Pfam" id="PF12804">
    <property type="entry name" value="NTP_transf_3"/>
    <property type="match status" value="1"/>
</dbReference>
<sequence length="246" mass="26728">MTRDCICLILAAGQGTRMKSGLAKVLHPLCGKPLVEHVARSAQTAGVARTVVIVGHQAEQVKESLKGLEVEFVLQSPQKGTGHAVMQALPIIEKFAGELLVLYGDVPLIKPATIVSLLKKHREERNACTMLSTIIDQPGGYGRIIRDQDGSVSKIVEAKDATPAELSVKEINPAIYSFENQKLVEALSQLKPNNKQGEYYLTDVIGIFRAKGMKIAAQIVADSREVLGINTPEELAECEEYISKGR</sequence>
<evidence type="ECO:0000256" key="6">
    <source>
        <dbReference type="ARBA" id="ARBA00048247"/>
    </source>
</evidence>
<dbReference type="EMBL" id="MFFM01000028">
    <property type="protein sequence ID" value="OGF12940.1"/>
    <property type="molecule type" value="Genomic_DNA"/>
</dbReference>